<evidence type="ECO:0000313" key="2">
    <source>
        <dbReference type="Proteomes" id="UP001240529"/>
    </source>
</evidence>
<dbReference type="AlphaFoldDB" id="A0AAP5C4V3"/>
<sequence length="121" mass="11941">MAQNFVSDGDVIPWTNTTEQQVASGQAVVVGHQLGVALVNIAAGATGSVALGGVFTLPKVPTAVFEQGEKLVWSASAKAVDGSSATAVVGDITGAAFAWAAGSTGQTTAEVRLSPGNATKA</sequence>
<organism evidence="1 2">
    <name type="scientific">Stenotrophomonas geniculata</name>
    <dbReference type="NCBI Taxonomy" id="86188"/>
    <lineage>
        <taxon>Bacteria</taxon>
        <taxon>Pseudomonadati</taxon>
        <taxon>Pseudomonadota</taxon>
        <taxon>Gammaproteobacteria</taxon>
        <taxon>Lysobacterales</taxon>
        <taxon>Lysobacteraceae</taxon>
        <taxon>Stenotrophomonas</taxon>
    </lineage>
</organism>
<protein>
    <submittedName>
        <fullName evidence="1">DUF2190 family protein</fullName>
    </submittedName>
</protein>
<dbReference type="Proteomes" id="UP001240529">
    <property type="component" value="Unassembled WGS sequence"/>
</dbReference>
<name>A0AAP5C4V3_9GAMM</name>
<proteinExistence type="predicted"/>
<dbReference type="Pfam" id="PF09956">
    <property type="entry name" value="Phage_cement_2"/>
    <property type="match status" value="1"/>
</dbReference>
<dbReference type="PIRSF" id="PIRSF030771">
    <property type="entry name" value="UCP030771"/>
    <property type="match status" value="1"/>
</dbReference>
<comment type="caution">
    <text evidence="1">The sequence shown here is derived from an EMBL/GenBank/DDBJ whole genome shotgun (WGS) entry which is preliminary data.</text>
</comment>
<reference evidence="1" key="1">
    <citation type="submission" date="2023-07" db="EMBL/GenBank/DDBJ databases">
        <authorList>
            <person name="Shahid S."/>
            <person name="Akbar M.Y."/>
            <person name="Ajmal W."/>
            <person name="Ansari A."/>
            <person name="Ghazanfar S."/>
        </authorList>
    </citation>
    <scope>NUCLEOTIDE SEQUENCE</scope>
    <source>
        <strain evidence="1">NIGAB</strain>
    </source>
</reference>
<dbReference type="InterPro" id="IPR011231">
    <property type="entry name" value="Phage_VT1-Sakai_H0018"/>
</dbReference>
<dbReference type="RefSeq" id="WP_235651096.1">
    <property type="nucleotide sequence ID" value="NZ_JAUZEA010000006.1"/>
</dbReference>
<dbReference type="EMBL" id="JAVIAC010000006">
    <property type="protein sequence ID" value="MDQ7952848.1"/>
    <property type="molecule type" value="Genomic_DNA"/>
</dbReference>
<evidence type="ECO:0000313" key="1">
    <source>
        <dbReference type="EMBL" id="MDQ7952848.1"/>
    </source>
</evidence>
<gene>
    <name evidence="1" type="ORF">Q0031_13735</name>
</gene>
<accession>A0AAP5C4V3</accession>